<dbReference type="EMBL" id="LXSQ01000023">
    <property type="protein sequence ID" value="OAM38621.1"/>
    <property type="molecule type" value="Genomic_DNA"/>
</dbReference>
<evidence type="ECO:0008006" key="3">
    <source>
        <dbReference type="Google" id="ProtNLM"/>
    </source>
</evidence>
<sequence length="277" mass="32124">MSMPAKKPPFISHNIDPDDLDWVIDTDPRFYLEDTQEIIGYWTNGKLVFYRDTPVKRANPETFVYYNSLFAKDDNRCYIAGRELKRADPSRFEVLNECYATDRRTVWTTGGSFEPADADNFEVCDAGVFLMDYGNDNCREFDDGIKRTVRSIIPAGYAKDGRQVYYKNLHSEVEILPEADPTTFMSMNDGNFAKDGTHVFYEKNILPKANPATWQKLQHFYSKDDKYVYHAYWLVSEADCGSFEVVLLTSPEGWELPYGKDKNRYYRYGEAMTEVEG</sequence>
<reference evidence="2" key="1">
    <citation type="submission" date="2016-05" db="EMBL/GenBank/DDBJ databases">
        <title>Draft genome of Corynebacterium afermentans subsp. afermentans LCDC 88199T.</title>
        <authorList>
            <person name="Bernier A.-M."/>
            <person name="Bernard K."/>
        </authorList>
    </citation>
    <scope>NUCLEOTIDE SEQUENCE [LARGE SCALE GENOMIC DNA]</scope>
    <source>
        <strain evidence="2">NML130454</strain>
    </source>
</reference>
<evidence type="ECO:0000313" key="2">
    <source>
        <dbReference type="Proteomes" id="UP000077726"/>
    </source>
</evidence>
<protein>
    <recommendedName>
        <fullName evidence="3">DKNYY family protein</fullName>
    </recommendedName>
</protein>
<name>A0A1B6VWJ2_9NEIS</name>
<evidence type="ECO:0000313" key="1">
    <source>
        <dbReference type="EMBL" id="OAM38621.1"/>
    </source>
</evidence>
<dbReference type="STRING" id="1795832.A7Q00_10110"/>
<dbReference type="InterPro" id="IPR027375">
    <property type="entry name" value="DKNYY"/>
</dbReference>
<accession>A0A1B6VWJ2</accession>
<dbReference type="Proteomes" id="UP000077726">
    <property type="component" value="Unassembled WGS sequence"/>
</dbReference>
<dbReference type="AlphaFoldDB" id="A0A1B6VWJ2"/>
<dbReference type="Pfam" id="PF13644">
    <property type="entry name" value="DKNYY"/>
    <property type="match status" value="1"/>
</dbReference>
<organism evidence="1 2">
    <name type="scientific">Eikenella halliae</name>
    <dbReference type="NCBI Taxonomy" id="1795832"/>
    <lineage>
        <taxon>Bacteria</taxon>
        <taxon>Pseudomonadati</taxon>
        <taxon>Pseudomonadota</taxon>
        <taxon>Betaproteobacteria</taxon>
        <taxon>Neisseriales</taxon>
        <taxon>Neisseriaceae</taxon>
        <taxon>Eikenella</taxon>
    </lineage>
</organism>
<comment type="caution">
    <text evidence="1">The sequence shown here is derived from an EMBL/GenBank/DDBJ whole genome shotgun (WGS) entry which is preliminary data.</text>
</comment>
<gene>
    <name evidence="1" type="ORF">A7Q00_10110</name>
</gene>
<dbReference type="OrthoDB" id="6046429at2"/>
<proteinExistence type="predicted"/>
<keyword evidence="2" id="KW-1185">Reference proteome</keyword>